<evidence type="ECO:0000313" key="6">
    <source>
        <dbReference type="Proteomes" id="UP000001302"/>
    </source>
</evidence>
<dbReference type="InterPro" id="IPR016161">
    <property type="entry name" value="Ald_DH/histidinol_DH"/>
</dbReference>
<reference evidence="5 6" key="2">
    <citation type="journal article" date="2011" name="J. Bacteriol.">
        <title>Complete genome sequence of strain HTCC2503T of Parvularcula bermudensis, the type species of the order "Parvularculales" in the class Alphaproteobacteria.</title>
        <authorList>
            <person name="Oh H.M."/>
            <person name="Kang I."/>
            <person name="Vergin K.L."/>
            <person name="Kang D."/>
            <person name="Rhee K.H."/>
            <person name="Giovannoni S.J."/>
            <person name="Cho J.C."/>
        </authorList>
    </citation>
    <scope>NUCLEOTIDE SEQUENCE [LARGE SCALE GENOMIC DNA]</scope>
    <source>
        <strain evidence="6">ATCC BAA-594 / HTCC2503 / KCTC 12087</strain>
    </source>
</reference>
<dbReference type="InterPro" id="IPR047110">
    <property type="entry name" value="GABD/Sad-like"/>
</dbReference>
<evidence type="ECO:0000256" key="1">
    <source>
        <dbReference type="ARBA" id="ARBA00009986"/>
    </source>
</evidence>
<evidence type="ECO:0000256" key="3">
    <source>
        <dbReference type="ARBA" id="ARBA00023002"/>
    </source>
</evidence>
<dbReference type="KEGG" id="pbr:PB2503_04757"/>
<dbReference type="InterPro" id="IPR016163">
    <property type="entry name" value="Ald_DH_C"/>
</dbReference>
<dbReference type="InterPro" id="IPR044148">
    <property type="entry name" value="ALDH_GabD1-like"/>
</dbReference>
<dbReference type="HOGENOM" id="CLU_005391_1_0_5"/>
<gene>
    <name evidence="5" type="ordered locus">PB2503_04757</name>
</gene>
<keyword evidence="2" id="KW-0521">NADP</keyword>
<evidence type="ECO:0000259" key="4">
    <source>
        <dbReference type="Pfam" id="PF00171"/>
    </source>
</evidence>
<dbReference type="Proteomes" id="UP000001302">
    <property type="component" value="Chromosome"/>
</dbReference>
<dbReference type="STRING" id="314260.PB2503_04757"/>
<dbReference type="RefSeq" id="WP_013300000.1">
    <property type="nucleotide sequence ID" value="NC_014414.1"/>
</dbReference>
<dbReference type="EMBL" id="CP002156">
    <property type="protein sequence ID" value="ADM09026.1"/>
    <property type="molecule type" value="Genomic_DNA"/>
</dbReference>
<dbReference type="eggNOG" id="COG1012">
    <property type="taxonomic scope" value="Bacteria"/>
</dbReference>
<evidence type="ECO:0000256" key="2">
    <source>
        <dbReference type="ARBA" id="ARBA00022857"/>
    </source>
</evidence>
<dbReference type="PANTHER" id="PTHR43217:SF1">
    <property type="entry name" value="SUCCINATE SEMIALDEHYDE DEHYDROGENASE [NAD(P)+] SAD"/>
    <property type="match status" value="1"/>
</dbReference>
<sequence length="460" mass="49108">MAIQTLNPATEEVEKVFDALSDDAVDKALDRALHGQSQLADLGVEKRASLLAEAAKVLDANKLAYGRIMTTEMGKPLKQAIAEVEKCAWACRYYAEHGPRFMRDERFEVDGMTAYVRHLALGPILAVMPWNFPLWQVFRFAAPSMIGGNPGLLKHASNVPQSALVIEDVLREAGFPEGAFQTLLIGSGKVEAILRDRRVRGATVTGSNPAGSAVAKVCGEMIKPTVLELGGSDAYIVQPSADLDNAVTQLVLGRTQNNGQSCIAAKRFLIHDDIYDTFREKLAAKFAALTIGDPMEEATDIGPLAQKQGLSDIVKQVEESLKAGAARVVGAEAVEGPNGGKGYWFAPGLIEAIPQGSPAYEEEIFGPVGLMFRTTSLNHALALANANNFGLGSAIFTTDKGDIETAVEKLEAGATAVNRIVASNPHLPFGGVKESGYGRELSRDGLMAFVNRKTVTVSGL</sequence>
<dbReference type="FunFam" id="3.40.605.10:FF:000012">
    <property type="entry name" value="NAD-dependent succinate-semialdehyde dehydrogenase"/>
    <property type="match status" value="1"/>
</dbReference>
<keyword evidence="3" id="KW-0560">Oxidoreductase</keyword>
<dbReference type="SUPFAM" id="SSF53720">
    <property type="entry name" value="ALDH-like"/>
    <property type="match status" value="1"/>
</dbReference>
<organism evidence="5 6">
    <name type="scientific">Parvularcula bermudensis (strain ATCC BAA-594 / HTCC2503 / KCTC 12087)</name>
    <dbReference type="NCBI Taxonomy" id="314260"/>
    <lineage>
        <taxon>Bacteria</taxon>
        <taxon>Pseudomonadati</taxon>
        <taxon>Pseudomonadota</taxon>
        <taxon>Alphaproteobacteria</taxon>
        <taxon>Parvularculales</taxon>
        <taxon>Parvularculaceae</taxon>
        <taxon>Parvularcula</taxon>
    </lineage>
</organism>
<dbReference type="OrthoDB" id="9812625at2"/>
<protein>
    <submittedName>
        <fullName evidence="5">Succinic semialdehyde dehydrogenase</fullName>
    </submittedName>
</protein>
<comment type="similarity">
    <text evidence="1">Belongs to the aldehyde dehydrogenase family.</text>
</comment>
<dbReference type="PANTHER" id="PTHR43217">
    <property type="entry name" value="SUCCINATE SEMIALDEHYDE DEHYDROGENASE [NAD(P)+] SAD"/>
    <property type="match status" value="1"/>
</dbReference>
<name>E0TFA8_PARBH</name>
<feature type="domain" description="Aldehyde dehydrogenase" evidence="4">
    <location>
        <begin position="3"/>
        <end position="455"/>
    </location>
</feature>
<dbReference type="AlphaFoldDB" id="E0TFA8"/>
<accession>E0TFA8</accession>
<dbReference type="InterPro" id="IPR015590">
    <property type="entry name" value="Aldehyde_DH_dom"/>
</dbReference>
<dbReference type="CDD" id="cd07100">
    <property type="entry name" value="ALDH_SSADH1_GabD1"/>
    <property type="match status" value="1"/>
</dbReference>
<dbReference type="Gene3D" id="3.40.605.10">
    <property type="entry name" value="Aldehyde Dehydrogenase, Chain A, domain 1"/>
    <property type="match status" value="1"/>
</dbReference>
<dbReference type="InterPro" id="IPR016162">
    <property type="entry name" value="Ald_DH_N"/>
</dbReference>
<reference evidence="6" key="1">
    <citation type="submission" date="2010-08" db="EMBL/GenBank/DDBJ databases">
        <title>Genome sequence of Parvularcula bermudensis HTCC2503.</title>
        <authorList>
            <person name="Kang D.-M."/>
            <person name="Oh H.-M."/>
            <person name="Cho J.-C."/>
        </authorList>
    </citation>
    <scope>NUCLEOTIDE SEQUENCE [LARGE SCALE GENOMIC DNA]</scope>
    <source>
        <strain evidence="6">ATCC BAA-594 / HTCC2503 / KCTC 12087</strain>
    </source>
</reference>
<keyword evidence="6" id="KW-1185">Reference proteome</keyword>
<evidence type="ECO:0000313" key="5">
    <source>
        <dbReference type="EMBL" id="ADM09026.1"/>
    </source>
</evidence>
<dbReference type="GO" id="GO:0004030">
    <property type="term" value="F:aldehyde dehydrogenase [NAD(P)+] activity"/>
    <property type="evidence" value="ECO:0007669"/>
    <property type="project" value="InterPro"/>
</dbReference>
<dbReference type="GO" id="GO:0004777">
    <property type="term" value="F:succinate-semialdehyde dehydrogenase (NAD+) activity"/>
    <property type="evidence" value="ECO:0007669"/>
    <property type="project" value="TreeGrafter"/>
</dbReference>
<proteinExistence type="inferred from homology"/>
<dbReference type="Pfam" id="PF00171">
    <property type="entry name" value="Aldedh"/>
    <property type="match status" value="1"/>
</dbReference>
<dbReference type="Gene3D" id="3.40.309.10">
    <property type="entry name" value="Aldehyde Dehydrogenase, Chain A, domain 2"/>
    <property type="match status" value="1"/>
</dbReference>